<proteinExistence type="predicted"/>
<comment type="caution">
    <text evidence="2">The sequence shown here is derived from an EMBL/GenBank/DDBJ whole genome shotgun (WGS) entry which is preliminary data.</text>
</comment>
<evidence type="ECO:0000259" key="1">
    <source>
        <dbReference type="PROSITE" id="PS51704"/>
    </source>
</evidence>
<organism evidence="2 3">
    <name type="scientific">Nesterenkonia cremea</name>
    <dbReference type="NCBI Taxonomy" id="1882340"/>
    <lineage>
        <taxon>Bacteria</taxon>
        <taxon>Bacillati</taxon>
        <taxon>Actinomycetota</taxon>
        <taxon>Actinomycetes</taxon>
        <taxon>Micrococcales</taxon>
        <taxon>Micrococcaceae</taxon>
        <taxon>Nesterenkonia</taxon>
    </lineage>
</organism>
<feature type="domain" description="GP-PDE" evidence="1">
    <location>
        <begin position="19"/>
        <end position="312"/>
    </location>
</feature>
<dbReference type="PROSITE" id="PS51704">
    <property type="entry name" value="GP_PDE"/>
    <property type="match status" value="1"/>
</dbReference>
<protein>
    <submittedName>
        <fullName evidence="2">Glycerophosphoryl diester phosphodiesterase</fullName>
    </submittedName>
</protein>
<dbReference type="GO" id="GO:0006629">
    <property type="term" value="P:lipid metabolic process"/>
    <property type="evidence" value="ECO:0007669"/>
    <property type="project" value="InterPro"/>
</dbReference>
<dbReference type="PANTHER" id="PTHR46211:SF14">
    <property type="entry name" value="GLYCEROPHOSPHODIESTER PHOSPHODIESTERASE"/>
    <property type="match status" value="1"/>
</dbReference>
<dbReference type="InterPro" id="IPR017946">
    <property type="entry name" value="PLC-like_Pdiesterase_TIM-brl"/>
</dbReference>
<evidence type="ECO:0000313" key="2">
    <source>
        <dbReference type="EMBL" id="GGE59979.1"/>
    </source>
</evidence>
<gene>
    <name evidence="2" type="ORF">GCM10011401_03520</name>
</gene>
<reference evidence="2" key="2">
    <citation type="submission" date="2020-09" db="EMBL/GenBank/DDBJ databases">
        <authorList>
            <person name="Sun Q."/>
            <person name="Zhou Y."/>
        </authorList>
    </citation>
    <scope>NUCLEOTIDE SEQUENCE</scope>
    <source>
        <strain evidence="2">CGMCC 1.15388</strain>
    </source>
</reference>
<dbReference type="SUPFAM" id="SSF51695">
    <property type="entry name" value="PLC-like phosphodiesterases"/>
    <property type="match status" value="1"/>
</dbReference>
<reference evidence="2" key="1">
    <citation type="journal article" date="2014" name="Int. J. Syst. Evol. Microbiol.">
        <title>Complete genome sequence of Corynebacterium casei LMG S-19264T (=DSM 44701T), isolated from a smear-ripened cheese.</title>
        <authorList>
            <consortium name="US DOE Joint Genome Institute (JGI-PGF)"/>
            <person name="Walter F."/>
            <person name="Albersmeier A."/>
            <person name="Kalinowski J."/>
            <person name="Ruckert C."/>
        </authorList>
    </citation>
    <scope>NUCLEOTIDE SEQUENCE</scope>
    <source>
        <strain evidence="2">CGMCC 1.15388</strain>
    </source>
</reference>
<dbReference type="Pfam" id="PF03009">
    <property type="entry name" value="GDPD"/>
    <property type="match status" value="1"/>
</dbReference>
<dbReference type="Proteomes" id="UP000633136">
    <property type="component" value="Unassembled WGS sequence"/>
</dbReference>
<dbReference type="GO" id="GO:0008081">
    <property type="term" value="F:phosphoric diester hydrolase activity"/>
    <property type="evidence" value="ECO:0007669"/>
    <property type="project" value="InterPro"/>
</dbReference>
<evidence type="ECO:0000313" key="3">
    <source>
        <dbReference type="Proteomes" id="UP000633136"/>
    </source>
</evidence>
<dbReference type="RefSeq" id="WP_188682277.1">
    <property type="nucleotide sequence ID" value="NZ_BMIS01000001.1"/>
</dbReference>
<name>A0A917ALQ9_9MICC</name>
<dbReference type="Gene3D" id="3.20.20.190">
    <property type="entry name" value="Phosphatidylinositol (PI) phosphodiesterase"/>
    <property type="match status" value="1"/>
</dbReference>
<keyword evidence="3" id="KW-1185">Reference proteome</keyword>
<dbReference type="AlphaFoldDB" id="A0A917ALQ9"/>
<dbReference type="InterPro" id="IPR030395">
    <property type="entry name" value="GP_PDE_dom"/>
</dbReference>
<sequence length="323" mass="35989">MQTFGSPADLSPAPSRRRARIFAHRGSSGLFAEHTRAAYIRALEEQADGLEVDVHLTRDGEVVCFHDSTVGRTSDASGPVAAMTWQQMRRLDVHSWKNPVLPERYGRADQQLMTLKDTLELLSGAGRSMRLALELKHPSPYGHQLEERTLQVLLAHGWDPETSMISCRDLSGQVTHTVEVTFMSFSRGSLLHLAELVPAEKLCALFDTLTERHIERRVEHLRFGPAVRPLVAAVMRGAVRNAEALVWNAHVGYAGPGIALVRSRRAEVKAWQARGLRLRVWTVDRPEDAQLLLDLGVGEMTTNYPARLGALVSGDRRPLFEDV</sequence>
<accession>A0A917ALQ9</accession>
<dbReference type="PANTHER" id="PTHR46211">
    <property type="entry name" value="GLYCEROPHOSPHORYL DIESTER PHOSPHODIESTERASE"/>
    <property type="match status" value="1"/>
</dbReference>
<dbReference type="EMBL" id="BMIS01000001">
    <property type="protein sequence ID" value="GGE59979.1"/>
    <property type="molecule type" value="Genomic_DNA"/>
</dbReference>